<dbReference type="AlphaFoldDB" id="A0AAU7ECE2"/>
<keyword evidence="1" id="KW-0732">Signal</keyword>
<feature type="chain" id="PRO_5043560072" evidence="1">
    <location>
        <begin position="21"/>
        <end position="184"/>
    </location>
</feature>
<dbReference type="KEGG" id="mlil:QLS71_012255"/>
<evidence type="ECO:0000313" key="2">
    <source>
        <dbReference type="EMBL" id="XBL13097.1"/>
    </source>
</evidence>
<gene>
    <name evidence="2" type="ORF">QLS71_012255</name>
</gene>
<keyword evidence="3" id="KW-1185">Reference proteome</keyword>
<dbReference type="Proteomes" id="UP001224325">
    <property type="component" value="Chromosome"/>
</dbReference>
<evidence type="ECO:0000256" key="1">
    <source>
        <dbReference type="SAM" id="SignalP"/>
    </source>
</evidence>
<organism evidence="2 3">
    <name type="scientific">Mariniflexile litorale</name>
    <dbReference type="NCBI Taxonomy" id="3045158"/>
    <lineage>
        <taxon>Bacteria</taxon>
        <taxon>Pseudomonadati</taxon>
        <taxon>Bacteroidota</taxon>
        <taxon>Flavobacteriia</taxon>
        <taxon>Flavobacteriales</taxon>
        <taxon>Flavobacteriaceae</taxon>
        <taxon>Mariniflexile</taxon>
    </lineage>
</organism>
<proteinExistence type="predicted"/>
<reference evidence="2" key="1">
    <citation type="submission" date="2024-04" db="EMBL/GenBank/DDBJ databases">
        <title>Mariniflexile litorale, isolated from the shallow sediments of the Sea of Japan.</title>
        <authorList>
            <person name="Romanenko L."/>
            <person name="Isaeva M."/>
        </authorList>
    </citation>
    <scope>NUCLEOTIDE SEQUENCE [LARGE SCALE GENOMIC DNA]</scope>
    <source>
        <strain evidence="2">KMM 9835</strain>
    </source>
</reference>
<dbReference type="EMBL" id="CP155618">
    <property type="protein sequence ID" value="XBL13097.1"/>
    <property type="molecule type" value="Genomic_DNA"/>
</dbReference>
<protein>
    <submittedName>
        <fullName evidence="2">Uncharacterized protein</fullName>
    </submittedName>
</protein>
<evidence type="ECO:0000313" key="3">
    <source>
        <dbReference type="Proteomes" id="UP001224325"/>
    </source>
</evidence>
<accession>A0AAU7ECE2</accession>
<sequence length="184" mass="21296">MIKKTLLFINLILISLNSFSQKCVDETDPFTNERKISFDYNYKTVYLQLIDEKIEFEITFSYRGERSNEFKENTELLFKLENGNILTLKTFRKSIPKIEQINYSSNTFGYGMGMSMSNSQNYSTYSFAFSLSKTELSQLAESKIDLIRIPDTDEGKFYDLESKGETKKKIKAINKGATCMNGFI</sequence>
<name>A0AAU7ECE2_9FLAO</name>
<dbReference type="RefSeq" id="WP_308993870.1">
    <property type="nucleotide sequence ID" value="NZ_CP155618.1"/>
</dbReference>
<feature type="signal peptide" evidence="1">
    <location>
        <begin position="1"/>
        <end position="20"/>
    </location>
</feature>